<feature type="domain" description="Sporulation regulator WhiA C-terminal" evidence="5">
    <location>
        <begin position="222"/>
        <end position="308"/>
    </location>
</feature>
<dbReference type="RefSeq" id="WP_100255136.1">
    <property type="nucleotide sequence ID" value="NZ_CP015819.1"/>
</dbReference>
<sequence length="313" mass="35520">MSFAKEVKEEIVAHTFSPEQALMFISGFIKHNGELIYTNNGFQLVLTSTSNAIIRNIFMLLKSVYNGKIEISILQTQMITRKKIFQLTLVDNIKEFLIKNSLYDFENSDKIIEVIINNEDINKSLIRAYISGVFVASGSVNSPETSNYHLEFQFKDLHSAEYICRILNDFEFNFKVIAKKSKYVCYVKKSTHVSDFLKFVDAGKSAMKFENIRISRDLANSINRVGNIDIYNQQKTSSTGLKQVQQITLIKNKHLLGELSVKAQVLANLRLQNPTASYSDLEVKMNEEGVNITKSGVSNLFKIITKIAESIGE</sequence>
<dbReference type="InterPro" id="IPR039518">
    <property type="entry name" value="WhiA_LAGLIDADG_dom"/>
</dbReference>
<evidence type="ECO:0000259" key="5">
    <source>
        <dbReference type="Pfam" id="PF02650"/>
    </source>
</evidence>
<evidence type="ECO:0000256" key="2">
    <source>
        <dbReference type="ARBA" id="ARBA00023125"/>
    </source>
</evidence>
<dbReference type="Pfam" id="PF10298">
    <property type="entry name" value="WhiA_N"/>
    <property type="match status" value="1"/>
</dbReference>
<proteinExistence type="inferred from homology"/>
<comment type="function">
    <text evidence="4">Involved in cell division and chromosome segregation.</text>
</comment>
<comment type="similarity">
    <text evidence="4">Belongs to the WhiA family.</text>
</comment>
<dbReference type="EMBL" id="CP024870">
    <property type="protein sequence ID" value="ATX71607.1"/>
    <property type="molecule type" value="Genomic_DNA"/>
</dbReference>
<keyword evidence="2 4" id="KW-0238">DNA-binding</keyword>
<dbReference type="Proteomes" id="UP000231179">
    <property type="component" value="Chromosome"/>
</dbReference>
<feature type="domain" description="WhiA LAGLIDADG-like" evidence="7">
    <location>
        <begin position="127"/>
        <end position="218"/>
    </location>
</feature>
<dbReference type="Pfam" id="PF02650">
    <property type="entry name" value="HTH_WhiA"/>
    <property type="match status" value="1"/>
</dbReference>
<evidence type="ECO:0000256" key="4">
    <source>
        <dbReference type="HAMAP-Rule" id="MF_01420"/>
    </source>
</evidence>
<keyword evidence="3 4" id="KW-0131">Cell cycle</keyword>
<keyword evidence="1 4" id="KW-0132">Cell division</keyword>
<organism evidence="8 9">
    <name type="scientific">Spiroplasma clarkii</name>
    <dbReference type="NCBI Taxonomy" id="2139"/>
    <lineage>
        <taxon>Bacteria</taxon>
        <taxon>Bacillati</taxon>
        <taxon>Mycoplasmatota</taxon>
        <taxon>Mollicutes</taxon>
        <taxon>Entomoplasmatales</taxon>
        <taxon>Spiroplasmataceae</taxon>
        <taxon>Spiroplasma</taxon>
    </lineage>
</organism>
<accession>A0A1Y0L2S9</accession>
<dbReference type="InterPro" id="IPR027434">
    <property type="entry name" value="Homing_endonucl"/>
</dbReference>
<dbReference type="PANTHER" id="PTHR37307">
    <property type="entry name" value="CELL DIVISION PROTEIN WHIA-RELATED"/>
    <property type="match status" value="1"/>
</dbReference>
<dbReference type="Gene3D" id="3.10.28.10">
    <property type="entry name" value="Homing endonucleases"/>
    <property type="match status" value="1"/>
</dbReference>
<dbReference type="SUPFAM" id="SSF55608">
    <property type="entry name" value="Homing endonucleases"/>
    <property type="match status" value="1"/>
</dbReference>
<reference evidence="8 9" key="1">
    <citation type="submission" date="2017-11" db="EMBL/GenBank/DDBJ databases">
        <title>Complete genome sequence of Spiroplasma clarkii CN-5 (DSM 19994).</title>
        <authorList>
            <person name="Tsai Y.-M."/>
            <person name="Chang A."/>
            <person name="Lo W.-S."/>
            <person name="Kuo C.-H."/>
        </authorList>
    </citation>
    <scope>NUCLEOTIDE SEQUENCE [LARGE SCALE GENOMIC DNA]</scope>
    <source>
        <strain evidence="8 9">CN-5</strain>
    </source>
</reference>
<evidence type="ECO:0000259" key="7">
    <source>
        <dbReference type="Pfam" id="PF14527"/>
    </source>
</evidence>
<dbReference type="NCBIfam" id="TIGR00647">
    <property type="entry name" value="DNA_bind_WhiA"/>
    <property type="match status" value="1"/>
</dbReference>
<dbReference type="OrthoDB" id="401278at2"/>
<dbReference type="InterPro" id="IPR018478">
    <property type="entry name" value="Sporu_reg_WhiA_N_dom"/>
</dbReference>
<dbReference type="GO" id="GO:0003677">
    <property type="term" value="F:DNA binding"/>
    <property type="evidence" value="ECO:0007669"/>
    <property type="project" value="UniProtKB-UniRule"/>
</dbReference>
<dbReference type="GO" id="GO:0043937">
    <property type="term" value="P:regulation of sporulation"/>
    <property type="evidence" value="ECO:0007669"/>
    <property type="project" value="InterPro"/>
</dbReference>
<evidence type="ECO:0000256" key="1">
    <source>
        <dbReference type="ARBA" id="ARBA00022618"/>
    </source>
</evidence>
<dbReference type="KEGG" id="scla:SCLARK_001863"/>
<evidence type="ECO:0000313" key="8">
    <source>
        <dbReference type="EMBL" id="ATX71607.1"/>
    </source>
</evidence>
<evidence type="ECO:0000256" key="3">
    <source>
        <dbReference type="ARBA" id="ARBA00023306"/>
    </source>
</evidence>
<dbReference type="GO" id="GO:0051301">
    <property type="term" value="P:cell division"/>
    <property type="evidence" value="ECO:0007669"/>
    <property type="project" value="UniProtKB-UniRule"/>
</dbReference>
<feature type="domain" description="Sporulation transcription regulator WhiA N-terminal" evidence="6">
    <location>
        <begin position="19"/>
        <end position="99"/>
    </location>
</feature>
<dbReference type="InterPro" id="IPR003802">
    <property type="entry name" value="Sporulation_regulator_WhiA"/>
</dbReference>
<gene>
    <name evidence="4" type="primary">whiA</name>
    <name evidence="8" type="ORF">SCLAR_v1c13090</name>
</gene>
<dbReference type="PANTHER" id="PTHR37307:SF1">
    <property type="entry name" value="CELL DIVISION PROTEIN WHIA-RELATED"/>
    <property type="match status" value="1"/>
</dbReference>
<evidence type="ECO:0000313" key="9">
    <source>
        <dbReference type="Proteomes" id="UP000231179"/>
    </source>
</evidence>
<keyword evidence="9" id="KW-1185">Reference proteome</keyword>
<protein>
    <recommendedName>
        <fullName evidence="4">Probable cell division protein WhiA</fullName>
    </recommendedName>
</protein>
<name>A0A1Y0L2S9_9MOLU</name>
<dbReference type="HAMAP" id="MF_01420">
    <property type="entry name" value="HTH_type_WhiA"/>
    <property type="match status" value="1"/>
</dbReference>
<dbReference type="Pfam" id="PF14527">
    <property type="entry name" value="LAGLIDADG_WhiA"/>
    <property type="match status" value="1"/>
</dbReference>
<dbReference type="AlphaFoldDB" id="A0A1Y0L2S9"/>
<evidence type="ECO:0000259" key="6">
    <source>
        <dbReference type="Pfam" id="PF10298"/>
    </source>
</evidence>
<dbReference type="InterPro" id="IPR023054">
    <property type="entry name" value="Sporulation_regulator_WhiA_C"/>
</dbReference>